<keyword evidence="4" id="KW-0175">Coiled coil</keyword>
<feature type="coiled-coil region" evidence="4">
    <location>
        <begin position="88"/>
        <end position="115"/>
    </location>
</feature>
<dbReference type="Gene3D" id="2.100.10.30">
    <property type="entry name" value="Jacalin-like lectin domain"/>
    <property type="match status" value="1"/>
</dbReference>
<evidence type="ECO:0000256" key="2">
    <source>
        <dbReference type="ARBA" id="ARBA00022737"/>
    </source>
</evidence>
<evidence type="ECO:0000256" key="4">
    <source>
        <dbReference type="SAM" id="Coils"/>
    </source>
</evidence>
<dbReference type="Gene3D" id="1.25.40.10">
    <property type="entry name" value="Tetratricopeptide repeat domain"/>
    <property type="match status" value="1"/>
</dbReference>
<evidence type="ECO:0000256" key="1">
    <source>
        <dbReference type="ARBA" id="ARBA00007626"/>
    </source>
</evidence>
<evidence type="ECO:0000313" key="6">
    <source>
        <dbReference type="Proteomes" id="UP000734854"/>
    </source>
</evidence>
<dbReference type="PANTHER" id="PTHR47447">
    <property type="entry name" value="OS03G0856100 PROTEIN"/>
    <property type="match status" value="1"/>
</dbReference>
<dbReference type="AlphaFoldDB" id="A0A8J5HU25"/>
<accession>A0A8J5HU25</accession>
<dbReference type="Proteomes" id="UP000734854">
    <property type="component" value="Unassembled WGS sequence"/>
</dbReference>
<dbReference type="InterPro" id="IPR002885">
    <property type="entry name" value="PPR_rpt"/>
</dbReference>
<feature type="repeat" description="PPR" evidence="3">
    <location>
        <begin position="29"/>
        <end position="63"/>
    </location>
</feature>
<gene>
    <name evidence="5" type="ORF">ZIOFF_012821</name>
</gene>
<evidence type="ECO:0000313" key="5">
    <source>
        <dbReference type="EMBL" id="KAG6530580.1"/>
    </source>
</evidence>
<name>A0A8J5HU25_ZINOF</name>
<dbReference type="Pfam" id="PF01535">
    <property type="entry name" value="PPR"/>
    <property type="match status" value="1"/>
</dbReference>
<comment type="similarity">
    <text evidence="1">Belongs to the PPR family. P subfamily.</text>
</comment>
<protein>
    <recommendedName>
        <fullName evidence="7">Pentatricopeptide repeat-containing protein</fullName>
    </recommendedName>
</protein>
<dbReference type="EMBL" id="JACMSC010000003">
    <property type="protein sequence ID" value="KAG6530580.1"/>
    <property type="molecule type" value="Genomic_DNA"/>
</dbReference>
<dbReference type="InterPro" id="IPR011990">
    <property type="entry name" value="TPR-like_helical_dom_sf"/>
</dbReference>
<dbReference type="PROSITE" id="PS51375">
    <property type="entry name" value="PPR"/>
    <property type="match status" value="1"/>
</dbReference>
<keyword evidence="2" id="KW-0677">Repeat</keyword>
<dbReference type="NCBIfam" id="TIGR00756">
    <property type="entry name" value="PPR"/>
    <property type="match status" value="1"/>
</dbReference>
<dbReference type="Pfam" id="PF13041">
    <property type="entry name" value="PPR_2"/>
    <property type="match status" value="1"/>
</dbReference>
<evidence type="ECO:0008006" key="7">
    <source>
        <dbReference type="Google" id="ProtNLM"/>
    </source>
</evidence>
<evidence type="ECO:0000256" key="3">
    <source>
        <dbReference type="PROSITE-ProRule" id="PRU00708"/>
    </source>
</evidence>
<keyword evidence="6" id="KW-1185">Reference proteome</keyword>
<proteinExistence type="inferred from homology"/>
<organism evidence="5 6">
    <name type="scientific">Zingiber officinale</name>
    <name type="common">Ginger</name>
    <name type="synonym">Amomum zingiber</name>
    <dbReference type="NCBI Taxonomy" id="94328"/>
    <lineage>
        <taxon>Eukaryota</taxon>
        <taxon>Viridiplantae</taxon>
        <taxon>Streptophyta</taxon>
        <taxon>Embryophyta</taxon>
        <taxon>Tracheophyta</taxon>
        <taxon>Spermatophyta</taxon>
        <taxon>Magnoliopsida</taxon>
        <taxon>Liliopsida</taxon>
        <taxon>Zingiberales</taxon>
        <taxon>Zingiberaceae</taxon>
        <taxon>Zingiber</taxon>
    </lineage>
</organism>
<dbReference type="PANTHER" id="PTHR47447:SF17">
    <property type="entry name" value="OS12G0638900 PROTEIN"/>
    <property type="match status" value="1"/>
</dbReference>
<dbReference type="SUPFAM" id="SSF51101">
    <property type="entry name" value="Mannose-binding lectins"/>
    <property type="match status" value="1"/>
</dbReference>
<comment type="caution">
    <text evidence="5">The sequence shown here is derived from an EMBL/GenBank/DDBJ whole genome shotgun (WGS) entry which is preliminary data.</text>
</comment>
<dbReference type="InterPro" id="IPR036404">
    <property type="entry name" value="Jacalin-like_lectin_dom_sf"/>
</dbReference>
<reference evidence="5 6" key="1">
    <citation type="submission" date="2020-08" db="EMBL/GenBank/DDBJ databases">
        <title>Plant Genome Project.</title>
        <authorList>
            <person name="Zhang R.-G."/>
        </authorList>
    </citation>
    <scope>NUCLEOTIDE SEQUENCE [LARGE SCALE GENOMIC DNA]</scope>
    <source>
        <tissue evidence="5">Rhizome</tissue>
    </source>
</reference>
<sequence length="222" mass="25039">MLHIYGDTELFGEAIRLFHLMQHKDIEQNVVTNNTMIKIYGKTLEHEKAGNLFQEMQKKRIKPNAITYSTIISIWGKADKLDCPKTDIKKLKIEMEQLKAERNDIKSKIEEAKRLGRLASEETQQWQRDLKSLEGQVVAIFEDFTDFQNTIKVGPWGVAGDCKFDIGRSATQITKVTLHAGYIVDSMEISIVDGGNVETKRVGTSGGGGYHSVREVTNTLHA</sequence>